<keyword evidence="1" id="KW-0560">Oxidoreductase</keyword>
<gene>
    <name evidence="4" type="ORF">I5907_18470</name>
</gene>
<dbReference type="EMBL" id="JADWYR010000002">
    <property type="protein sequence ID" value="MBG9378230.1"/>
    <property type="molecule type" value="Genomic_DNA"/>
</dbReference>
<feature type="domain" description="GFO/IDH/MocA-like oxidoreductase" evidence="3">
    <location>
        <begin position="157"/>
        <end position="268"/>
    </location>
</feature>
<dbReference type="Proteomes" id="UP000628448">
    <property type="component" value="Unassembled WGS sequence"/>
</dbReference>
<dbReference type="Pfam" id="PF22725">
    <property type="entry name" value="GFO_IDH_MocA_C3"/>
    <property type="match status" value="1"/>
</dbReference>
<organism evidence="4 5">
    <name type="scientific">Panacibacter microcysteis</name>
    <dbReference type="NCBI Taxonomy" id="2793269"/>
    <lineage>
        <taxon>Bacteria</taxon>
        <taxon>Pseudomonadati</taxon>
        <taxon>Bacteroidota</taxon>
        <taxon>Chitinophagia</taxon>
        <taxon>Chitinophagales</taxon>
        <taxon>Chitinophagaceae</taxon>
        <taxon>Panacibacter</taxon>
    </lineage>
</organism>
<evidence type="ECO:0000313" key="4">
    <source>
        <dbReference type="EMBL" id="MBG9378230.1"/>
    </source>
</evidence>
<comment type="caution">
    <text evidence="4">The sequence shown here is derived from an EMBL/GenBank/DDBJ whole genome shotgun (WGS) entry which is preliminary data.</text>
</comment>
<dbReference type="InterPro" id="IPR008354">
    <property type="entry name" value="Glc-Fru_OxRdtase_bac"/>
</dbReference>
<dbReference type="Gene3D" id="3.40.50.720">
    <property type="entry name" value="NAD(P)-binding Rossmann-like Domain"/>
    <property type="match status" value="1"/>
</dbReference>
<keyword evidence="5" id="KW-1185">Reference proteome</keyword>
<evidence type="ECO:0000313" key="5">
    <source>
        <dbReference type="Proteomes" id="UP000628448"/>
    </source>
</evidence>
<dbReference type="SUPFAM" id="SSF51735">
    <property type="entry name" value="NAD(P)-binding Rossmann-fold domains"/>
    <property type="match status" value="1"/>
</dbReference>
<evidence type="ECO:0000259" key="3">
    <source>
        <dbReference type="Pfam" id="PF22725"/>
    </source>
</evidence>
<dbReference type="GO" id="GO:0000166">
    <property type="term" value="F:nucleotide binding"/>
    <property type="evidence" value="ECO:0007669"/>
    <property type="project" value="InterPro"/>
</dbReference>
<dbReference type="PRINTS" id="PR01775">
    <property type="entry name" value="GLFROXRDTASE"/>
</dbReference>
<reference evidence="4" key="1">
    <citation type="submission" date="2020-11" db="EMBL/GenBank/DDBJ databases">
        <title>Bacterial whole genome sequence for Panacibacter sp. DH6.</title>
        <authorList>
            <person name="Le V."/>
            <person name="Ko S."/>
            <person name="Ahn C.-Y."/>
            <person name="Oh H.-M."/>
        </authorList>
    </citation>
    <scope>NUCLEOTIDE SEQUENCE</scope>
    <source>
        <strain evidence="4">DH6</strain>
    </source>
</reference>
<dbReference type="RefSeq" id="WP_196992273.1">
    <property type="nucleotide sequence ID" value="NZ_JADWYR010000002.1"/>
</dbReference>
<dbReference type="InterPro" id="IPR050463">
    <property type="entry name" value="Gfo/Idh/MocA_oxidrdct_glycsds"/>
</dbReference>
<dbReference type="Pfam" id="PF01408">
    <property type="entry name" value="GFO_IDH_MocA"/>
    <property type="match status" value="1"/>
</dbReference>
<dbReference type="PANTHER" id="PTHR43818">
    <property type="entry name" value="BCDNA.GH03377"/>
    <property type="match status" value="1"/>
</dbReference>
<sequence length="357" mass="39920">MGEEITRPSTMTNKSQQPAVRQVGFAIIGIGELTESQLLPAFEHCPAARVTALVSDDLEKIKPLAEKYGIPEDSLYSYDDFDRIADNEDVDVVYIVLPNALHKEYTIRAAKAGKHILCEKPMASSVEEAGAMIEACKKYDKKLMVAYRIQYEPHHKVIKEWVKNDVFGKVKIIEAFNSENIDDPTQWRFKREMAGGGVLMDLGIYCVNTIRYLKGAEPIWVSANTYSTPGDERFEEVEETMLFQLGFADGTVATCGSSYGVHNTQRYRCFTAGNAWFGMDPAFSYDGLNIEISAIEGKPFPVPDVISENQFSLLINHMADCVLHNKEPDTPGAEGLKDHVVMKALYESAKSLKRVQL</sequence>
<dbReference type="Gene3D" id="3.30.360.10">
    <property type="entry name" value="Dihydrodipicolinate Reductase, domain 2"/>
    <property type="match status" value="1"/>
</dbReference>
<dbReference type="PANTHER" id="PTHR43818:SF11">
    <property type="entry name" value="BCDNA.GH03377"/>
    <property type="match status" value="1"/>
</dbReference>
<dbReference type="GO" id="GO:0016491">
    <property type="term" value="F:oxidoreductase activity"/>
    <property type="evidence" value="ECO:0007669"/>
    <property type="project" value="UniProtKB-KW"/>
</dbReference>
<feature type="domain" description="Gfo/Idh/MocA-like oxidoreductase N-terminal" evidence="2">
    <location>
        <begin position="24"/>
        <end position="147"/>
    </location>
</feature>
<dbReference type="AlphaFoldDB" id="A0A931MCR8"/>
<dbReference type="SUPFAM" id="SSF55347">
    <property type="entry name" value="Glyceraldehyde-3-phosphate dehydrogenase-like, C-terminal domain"/>
    <property type="match status" value="1"/>
</dbReference>
<protein>
    <submittedName>
        <fullName evidence="4">Gfo/Idh/MocA family oxidoreductase</fullName>
    </submittedName>
</protein>
<dbReference type="InterPro" id="IPR000683">
    <property type="entry name" value="Gfo/Idh/MocA-like_OxRdtase_N"/>
</dbReference>
<evidence type="ECO:0000259" key="2">
    <source>
        <dbReference type="Pfam" id="PF01408"/>
    </source>
</evidence>
<proteinExistence type="predicted"/>
<name>A0A931MCR8_9BACT</name>
<dbReference type="InterPro" id="IPR036291">
    <property type="entry name" value="NAD(P)-bd_dom_sf"/>
</dbReference>
<evidence type="ECO:0000256" key="1">
    <source>
        <dbReference type="ARBA" id="ARBA00023002"/>
    </source>
</evidence>
<accession>A0A931MCR8</accession>
<dbReference type="InterPro" id="IPR055170">
    <property type="entry name" value="GFO_IDH_MocA-like_dom"/>
</dbReference>